<name>A0A917GSC1_9MICC</name>
<reference evidence="2" key="2">
    <citation type="submission" date="2020-09" db="EMBL/GenBank/DDBJ databases">
        <authorList>
            <person name="Sun Q."/>
            <person name="Zhou Y."/>
        </authorList>
    </citation>
    <scope>NUCLEOTIDE SEQUENCE</scope>
    <source>
        <strain evidence="2">CGMCC 1.12187</strain>
    </source>
</reference>
<accession>A0A917GSC1</accession>
<dbReference type="SUPFAM" id="SSF56349">
    <property type="entry name" value="DNA breaking-rejoining enzymes"/>
    <property type="match status" value="1"/>
</dbReference>
<dbReference type="AlphaFoldDB" id="A0A917GSC1"/>
<keyword evidence="3" id="KW-1185">Reference proteome</keyword>
<dbReference type="Gene3D" id="1.10.443.10">
    <property type="entry name" value="Intergrase catalytic core"/>
    <property type="match status" value="1"/>
</dbReference>
<dbReference type="InterPro" id="IPR011010">
    <property type="entry name" value="DNA_brk_join_enz"/>
</dbReference>
<gene>
    <name evidence="2" type="ORF">GCM10011374_18400</name>
</gene>
<evidence type="ECO:0000313" key="2">
    <source>
        <dbReference type="EMBL" id="GGG55800.1"/>
    </source>
</evidence>
<dbReference type="GO" id="GO:0015074">
    <property type="term" value="P:DNA integration"/>
    <property type="evidence" value="ECO:0007669"/>
    <property type="project" value="InterPro"/>
</dbReference>
<dbReference type="GO" id="GO:0003677">
    <property type="term" value="F:DNA binding"/>
    <property type="evidence" value="ECO:0007669"/>
    <property type="project" value="InterPro"/>
</dbReference>
<keyword evidence="1" id="KW-0233">DNA recombination</keyword>
<comment type="caution">
    <text evidence="2">The sequence shown here is derived from an EMBL/GenBank/DDBJ whole genome shotgun (WGS) entry which is preliminary data.</text>
</comment>
<dbReference type="InterPro" id="IPR013762">
    <property type="entry name" value="Integrase-like_cat_sf"/>
</dbReference>
<sequence length="118" mass="12149">MGLGESTIVTVTIGTREDSAEHLVGARAVKRPSSVTRPVSAVPEGLRVHDLQHLSASLLIRASQDTRTVPAGMRHESATTTLDTDACLRPETEESAPAAIAAGADSIRTGGAAATFSS</sequence>
<protein>
    <submittedName>
        <fullName evidence="2">Uncharacterized protein</fullName>
    </submittedName>
</protein>
<evidence type="ECO:0000256" key="1">
    <source>
        <dbReference type="ARBA" id="ARBA00023172"/>
    </source>
</evidence>
<dbReference type="GO" id="GO:0006310">
    <property type="term" value="P:DNA recombination"/>
    <property type="evidence" value="ECO:0007669"/>
    <property type="project" value="UniProtKB-KW"/>
</dbReference>
<reference evidence="2" key="1">
    <citation type="journal article" date="2014" name="Int. J. Syst. Evol. Microbiol.">
        <title>Complete genome sequence of Corynebacterium casei LMG S-19264T (=DSM 44701T), isolated from a smear-ripened cheese.</title>
        <authorList>
            <consortium name="US DOE Joint Genome Institute (JGI-PGF)"/>
            <person name="Walter F."/>
            <person name="Albersmeier A."/>
            <person name="Kalinowski J."/>
            <person name="Ruckert C."/>
        </authorList>
    </citation>
    <scope>NUCLEOTIDE SEQUENCE</scope>
    <source>
        <strain evidence="2">CGMCC 1.12187</strain>
    </source>
</reference>
<proteinExistence type="predicted"/>
<evidence type="ECO:0000313" key="3">
    <source>
        <dbReference type="Proteomes" id="UP000638848"/>
    </source>
</evidence>
<dbReference type="Proteomes" id="UP000638848">
    <property type="component" value="Unassembled WGS sequence"/>
</dbReference>
<organism evidence="2 3">
    <name type="scientific">Kocuria dechangensis</name>
    <dbReference type="NCBI Taxonomy" id="1176249"/>
    <lineage>
        <taxon>Bacteria</taxon>
        <taxon>Bacillati</taxon>
        <taxon>Actinomycetota</taxon>
        <taxon>Actinomycetes</taxon>
        <taxon>Micrococcales</taxon>
        <taxon>Micrococcaceae</taxon>
        <taxon>Kocuria</taxon>
    </lineage>
</organism>
<dbReference type="EMBL" id="BMEQ01000008">
    <property type="protein sequence ID" value="GGG55800.1"/>
    <property type="molecule type" value="Genomic_DNA"/>
</dbReference>